<evidence type="ECO:0000313" key="2">
    <source>
        <dbReference type="Proteomes" id="UP001363151"/>
    </source>
</evidence>
<dbReference type="EMBL" id="JBBJCI010000035">
    <property type="protein sequence ID" value="KAK7253275.1"/>
    <property type="molecule type" value="Genomic_DNA"/>
</dbReference>
<dbReference type="Pfam" id="PF26292">
    <property type="entry name" value="PUA_elF2D"/>
    <property type="match status" value="1"/>
</dbReference>
<accession>A0ABR1GB65</accession>
<name>A0ABR1GB65_AURAN</name>
<dbReference type="PIRSF" id="PIRSF005067">
    <property type="entry name" value="Tma_RNA-bind_prd"/>
    <property type="match status" value="1"/>
</dbReference>
<dbReference type="InterPro" id="IPR016437">
    <property type="entry name" value="MCT-1/Tma20"/>
</dbReference>
<dbReference type="SUPFAM" id="SSF88697">
    <property type="entry name" value="PUA domain-like"/>
    <property type="match status" value="1"/>
</dbReference>
<dbReference type="GO" id="GO:0001731">
    <property type="term" value="P:formation of translation preinitiation complex"/>
    <property type="evidence" value="ECO:0007669"/>
    <property type="project" value="TreeGrafter"/>
</dbReference>
<dbReference type="Pfam" id="PF17832">
    <property type="entry name" value="Pre-PUA"/>
    <property type="match status" value="1"/>
</dbReference>
<dbReference type="PANTHER" id="PTHR22798">
    <property type="entry name" value="MCT-1 PROTEIN"/>
    <property type="match status" value="1"/>
</dbReference>
<dbReference type="Gene3D" id="3.10.400.20">
    <property type="match status" value="1"/>
</dbReference>
<dbReference type="Proteomes" id="UP001363151">
    <property type="component" value="Unassembled WGS sequence"/>
</dbReference>
<proteinExistence type="predicted"/>
<dbReference type="NCBIfam" id="TIGR00451">
    <property type="entry name" value="unchar_dom_2"/>
    <property type="match status" value="1"/>
</dbReference>
<dbReference type="CDD" id="cd11609">
    <property type="entry name" value="MCT1_N"/>
    <property type="match status" value="1"/>
</dbReference>
<comment type="caution">
    <text evidence="1">The sequence shown here is derived from an EMBL/GenBank/DDBJ whole genome shotgun (WGS) entry which is preliminary data.</text>
</comment>
<dbReference type="PANTHER" id="PTHR22798:SF0">
    <property type="entry name" value="MALIGNANT T-CELL-AMPLIFIED SEQUENCE 1"/>
    <property type="match status" value="1"/>
</dbReference>
<dbReference type="InterPro" id="IPR041366">
    <property type="entry name" value="Pre-PUA"/>
</dbReference>
<keyword evidence="2" id="KW-1185">Reference proteome</keyword>
<dbReference type="InterPro" id="IPR004521">
    <property type="entry name" value="Uncharacterised_CHP00451"/>
</dbReference>
<dbReference type="KEGG" id="aaf:AURANDRAFT_58902"/>
<reference evidence="1 2" key="1">
    <citation type="submission" date="2024-03" db="EMBL/GenBank/DDBJ databases">
        <title>Aureococcus anophagefferens CCMP1851 and Kratosvirus quantuckense: Draft genome of a second virus-susceptible host strain in the model system.</title>
        <authorList>
            <person name="Chase E."/>
            <person name="Truchon A.R."/>
            <person name="Schepens W."/>
            <person name="Wilhelm S.W."/>
        </authorList>
    </citation>
    <scope>NUCLEOTIDE SEQUENCE [LARGE SCALE GENOMIC DNA]</scope>
    <source>
        <strain evidence="1 2">CCMP1851</strain>
    </source>
</reference>
<organism evidence="1 2">
    <name type="scientific">Aureococcus anophagefferens</name>
    <name type="common">Harmful bloom alga</name>
    <dbReference type="NCBI Taxonomy" id="44056"/>
    <lineage>
        <taxon>Eukaryota</taxon>
        <taxon>Sar</taxon>
        <taxon>Stramenopiles</taxon>
        <taxon>Ochrophyta</taxon>
        <taxon>Pelagophyceae</taxon>
        <taxon>Pelagomonadales</taxon>
        <taxon>Pelagomonadaceae</taxon>
        <taxon>Aureococcus</taxon>
    </lineage>
</organism>
<dbReference type="CDD" id="cd21155">
    <property type="entry name" value="PUA_MCTS-1-like"/>
    <property type="match status" value="1"/>
</dbReference>
<dbReference type="GO" id="GO:0003723">
    <property type="term" value="F:RNA binding"/>
    <property type="evidence" value="ECO:0007669"/>
    <property type="project" value="InterPro"/>
</dbReference>
<sequence>MFKRFTQEECVSSQSQVKSSVGRAIRTAICDQYPKIEDVIDELLPKKESLVLAKCTNHIQLLVVKNEPIFFQQRDGPWFPTLRLVHRRASVFEDHVWRTDAGAIRFVLGGSNVMCPGFTHDDGDMPADLPVDAPVVVGAFGKKHAMAIGQVKMTKGDILEKNKGICVDNLHFLNDGLWQLKNGQLD</sequence>
<protein>
    <submittedName>
        <fullName evidence="1">Re-initiation and release factor</fullName>
    </submittedName>
</protein>
<dbReference type="PROSITE" id="PS50890">
    <property type="entry name" value="PUA"/>
    <property type="match status" value="1"/>
</dbReference>
<gene>
    <name evidence="1" type="primary">MCTS1</name>
    <name evidence="1" type="ORF">SO694_00001237</name>
</gene>
<dbReference type="InterPro" id="IPR015947">
    <property type="entry name" value="PUA-like_sf"/>
</dbReference>
<dbReference type="InterPro" id="IPR048248">
    <property type="entry name" value="PUA_eIF2d-like"/>
</dbReference>
<dbReference type="GO" id="GO:0005737">
    <property type="term" value="C:cytoplasm"/>
    <property type="evidence" value="ECO:0007669"/>
    <property type="project" value="UniProtKB-SubCell"/>
</dbReference>
<evidence type="ECO:0000313" key="1">
    <source>
        <dbReference type="EMBL" id="KAK7253275.1"/>
    </source>
</evidence>